<dbReference type="InterPro" id="IPR035892">
    <property type="entry name" value="C2_domain_sf"/>
</dbReference>
<feature type="compositionally biased region" description="Basic and acidic residues" evidence="4">
    <location>
        <begin position="496"/>
        <end position="508"/>
    </location>
</feature>
<keyword evidence="3" id="KW-0472">Membrane</keyword>
<evidence type="ECO:0000256" key="4">
    <source>
        <dbReference type="SAM" id="MobiDB-lite"/>
    </source>
</evidence>
<dbReference type="SMART" id="SM00239">
    <property type="entry name" value="C2"/>
    <property type="match status" value="2"/>
</dbReference>
<dbReference type="InterPro" id="IPR000008">
    <property type="entry name" value="C2_dom"/>
</dbReference>
<dbReference type="Pfam" id="PF00168">
    <property type="entry name" value="C2"/>
    <property type="match status" value="2"/>
</dbReference>
<evidence type="ECO:0000256" key="1">
    <source>
        <dbReference type="ARBA" id="ARBA00004370"/>
    </source>
</evidence>
<feature type="domain" description="C2" evidence="5">
    <location>
        <begin position="663"/>
        <end position="785"/>
    </location>
</feature>
<feature type="region of interest" description="Disordered" evidence="4">
    <location>
        <begin position="341"/>
        <end position="366"/>
    </location>
</feature>
<dbReference type="SUPFAM" id="SSF49562">
    <property type="entry name" value="C2 domain (Calcium/lipid-binding domain, CaLB)"/>
    <property type="match status" value="2"/>
</dbReference>
<reference evidence="7" key="3">
    <citation type="submission" date="2025-09" db="UniProtKB">
        <authorList>
            <consortium name="Ensembl"/>
        </authorList>
    </citation>
    <scope>IDENTIFICATION</scope>
</reference>
<feature type="compositionally biased region" description="Polar residues" evidence="4">
    <location>
        <begin position="342"/>
        <end position="351"/>
    </location>
</feature>
<organism evidence="7 8">
    <name type="scientific">Cairina moschata</name>
    <name type="common">Muscovy duck</name>
    <dbReference type="NCBI Taxonomy" id="8855"/>
    <lineage>
        <taxon>Eukaryota</taxon>
        <taxon>Metazoa</taxon>
        <taxon>Chordata</taxon>
        <taxon>Craniata</taxon>
        <taxon>Vertebrata</taxon>
        <taxon>Euteleostomi</taxon>
        <taxon>Archelosauria</taxon>
        <taxon>Archosauria</taxon>
        <taxon>Dinosauria</taxon>
        <taxon>Saurischia</taxon>
        <taxon>Theropoda</taxon>
        <taxon>Coelurosauria</taxon>
        <taxon>Aves</taxon>
        <taxon>Neognathae</taxon>
        <taxon>Galloanserae</taxon>
        <taxon>Anseriformes</taxon>
        <taxon>Anatidae</taxon>
        <taxon>Anatinae</taxon>
        <taxon>Cairina</taxon>
    </lineage>
</organism>
<feature type="compositionally biased region" description="Basic and acidic residues" evidence="4">
    <location>
        <begin position="105"/>
        <end position="117"/>
    </location>
</feature>
<reference evidence="7" key="2">
    <citation type="submission" date="2025-08" db="UniProtKB">
        <authorList>
            <consortium name="Ensembl"/>
        </authorList>
    </citation>
    <scope>IDENTIFICATION</scope>
</reference>
<feature type="domain" description="RabBD" evidence="6">
    <location>
        <begin position="1"/>
        <end position="57"/>
    </location>
</feature>
<evidence type="ECO:0000313" key="8">
    <source>
        <dbReference type="Proteomes" id="UP000694556"/>
    </source>
</evidence>
<feature type="compositionally biased region" description="Polar residues" evidence="4">
    <location>
        <begin position="451"/>
        <end position="460"/>
    </location>
</feature>
<dbReference type="GO" id="GO:0042043">
    <property type="term" value="F:neurexin family protein binding"/>
    <property type="evidence" value="ECO:0007669"/>
    <property type="project" value="TreeGrafter"/>
</dbReference>
<reference evidence="7" key="1">
    <citation type="submission" date="2018-09" db="EMBL/GenBank/DDBJ databases">
        <title>Common duck and Muscovy duck high density SNP chip.</title>
        <authorList>
            <person name="Vignal A."/>
            <person name="Thebault N."/>
            <person name="Warren W.C."/>
        </authorList>
    </citation>
    <scope>NUCLEOTIDE SEQUENCE [LARGE SCALE GENOMIC DNA]</scope>
</reference>
<feature type="region of interest" description="Disordered" evidence="4">
    <location>
        <begin position="494"/>
        <end position="539"/>
    </location>
</feature>
<dbReference type="PROSITE" id="PS50004">
    <property type="entry name" value="C2"/>
    <property type="match status" value="2"/>
</dbReference>
<dbReference type="AlphaFoldDB" id="A0A8C3CDE8"/>
<feature type="domain" description="C2" evidence="5">
    <location>
        <begin position="800"/>
        <end position="933"/>
    </location>
</feature>
<dbReference type="CDD" id="cd04020">
    <property type="entry name" value="C2B_SLP_1-2-3-4"/>
    <property type="match status" value="1"/>
</dbReference>
<keyword evidence="8" id="KW-1185">Reference proteome</keyword>
<feature type="region of interest" description="Disordered" evidence="4">
    <location>
        <begin position="408"/>
        <end position="462"/>
    </location>
</feature>
<dbReference type="Gene3D" id="6.10.250.3000">
    <property type="match status" value="1"/>
</dbReference>
<evidence type="ECO:0000313" key="7">
    <source>
        <dbReference type="Ensembl" id="ENSCMMP00000017392.1"/>
    </source>
</evidence>
<dbReference type="PANTHER" id="PTHR45716">
    <property type="entry name" value="BITESIZE, ISOFORM I"/>
    <property type="match status" value="1"/>
</dbReference>
<evidence type="ECO:0000259" key="6">
    <source>
        <dbReference type="PROSITE" id="PS50916"/>
    </source>
</evidence>
<comment type="subcellular location">
    <subcellularLocation>
        <location evidence="1">Membrane</location>
    </subcellularLocation>
</comment>
<dbReference type="GO" id="GO:0031267">
    <property type="term" value="F:small GTPase binding"/>
    <property type="evidence" value="ECO:0007669"/>
    <property type="project" value="InterPro"/>
</dbReference>
<feature type="compositionally biased region" description="Polar residues" evidence="4">
    <location>
        <begin position="160"/>
        <end position="173"/>
    </location>
</feature>
<sequence length="1021" mass="113153">MLDLSFLTEEEYEKLMKVLQRDAELKKKDGDRIRRIQGSIKDEKKKKFVTGEWFSEVKAKRFQEDLEGSDLLRASIRRKKGKVENEVNEHIRRGLDSRVAPGPPFHEHAAGTGEERSSTPILDAAEEHKILPKPKPRLSVPLSASHKRSSIHDVSSSESDTGASPFTATTGSLHLSRKGNERSTLPAMLPEDAVPQPSCAAGGEAVDGATGTTAGPKTPPEETYAPSKIPVKRKSSRTLPRSEQFVNHLGPAENSVAKRELMESPKSLTAEGESSQSVKHGVNYTISSMSNKEEDIGLDREHFKNLKNFWEKGADSVMVGSMPEDSSSGEADGKQFKLCRSLSVQSAQGQNSEERPGVFTKTRAPHKRTITLSSSEEEPSYVAPSRKGSVAFIPRSTYAKSKGGLVTRNSSLCESNGKPPVPEEEKMAQHSSKKSRLPVRAPSIKIESPTKEVSGSTSEPEMSADKFIVAEKRKYANCLESRVQILIDPALTDDEKEQRADMGTHDSMEINGEPAEEKERESSDKPTGRAPGGETEVVQGTDSAVYSEEDGDRSPAAQALARANNINLAKSMVNIYTTTETYNKPHLIPHQFLEPERVKELSRSSPLLLSETESDTASEISFQFSKHKKTPSIGSHSSDMASVSSVSGSVLSVYSGDFGSVDAQGTVEFALDYDEKNREFQVHVSQCKDLAVVDEKKGRSDPYVKTYLLPDKARMGKRKTSVKKRTVNPIYNEVLRYKIEKMVLLIQKLNLSVWHNDPLGRNSFLGEIEIDLASWDWSNRKLNWYPLKPRSLSAVNGVDHRGVMNLSIKYVPPGSLGPKNPPSGEVHIWVKDVKDLLQLRPSGVDSFVKCYVLPDTSKKSYQKTRVIKRDTNPIFNHTIVYDGFHTEDLKDACVELTVWDHEKLTNHFLGGIRLGLGTDDEVLKENSGGAICYTGRQLLSLGVYGMSFQLKERLKCVVSWKRFTSLGLLTLEDRKIPIFLSLSWKKWMGLSPIIKSIMEVLSLSNHPVPAFSVPPYLGFDG</sequence>
<dbReference type="Proteomes" id="UP000694556">
    <property type="component" value="Chromosome 10"/>
</dbReference>
<dbReference type="FunFam" id="2.60.40.150:FF:000006">
    <property type="entry name" value="Synaptotagmin-like 5, isoform CRA_a"/>
    <property type="match status" value="1"/>
</dbReference>
<dbReference type="GO" id="GO:0006886">
    <property type="term" value="P:intracellular protein transport"/>
    <property type="evidence" value="ECO:0007669"/>
    <property type="project" value="InterPro"/>
</dbReference>
<dbReference type="CDD" id="cd08393">
    <property type="entry name" value="C2A_SLP-1_2"/>
    <property type="match status" value="1"/>
</dbReference>
<dbReference type="GO" id="GO:0006887">
    <property type="term" value="P:exocytosis"/>
    <property type="evidence" value="ECO:0007669"/>
    <property type="project" value="TreeGrafter"/>
</dbReference>
<dbReference type="InterPro" id="IPR010911">
    <property type="entry name" value="Rab_BD"/>
</dbReference>
<evidence type="ECO:0000256" key="2">
    <source>
        <dbReference type="ARBA" id="ARBA00022737"/>
    </source>
</evidence>
<accession>A0A8C3CDE8</accession>
<dbReference type="Ensembl" id="ENSCMMT00000019118.1">
    <property type="protein sequence ID" value="ENSCMMP00000017392.1"/>
    <property type="gene ID" value="ENSCMMG00000011032.1"/>
</dbReference>
<dbReference type="InterPro" id="IPR043567">
    <property type="entry name" value="SYTL1-5_C2B"/>
</dbReference>
<proteinExistence type="predicted"/>
<feature type="region of interest" description="Disordered" evidence="4">
    <location>
        <begin position="94"/>
        <end position="256"/>
    </location>
</feature>
<protein>
    <recommendedName>
        <fullName evidence="9">Synaptotagmin-like protein 2</fullName>
    </recommendedName>
</protein>
<feature type="compositionally biased region" description="Basic and acidic residues" evidence="4">
    <location>
        <begin position="515"/>
        <end position="527"/>
    </location>
</feature>
<evidence type="ECO:0008006" key="9">
    <source>
        <dbReference type="Google" id="ProtNLM"/>
    </source>
</evidence>
<evidence type="ECO:0000256" key="3">
    <source>
        <dbReference type="ARBA" id="ARBA00023136"/>
    </source>
</evidence>
<keyword evidence="2" id="KW-0677">Repeat</keyword>
<dbReference type="PROSITE" id="PS50916">
    <property type="entry name" value="RABBD"/>
    <property type="match status" value="1"/>
</dbReference>
<dbReference type="Gene3D" id="2.60.40.150">
    <property type="entry name" value="C2 domain"/>
    <property type="match status" value="2"/>
</dbReference>
<evidence type="ECO:0000259" key="5">
    <source>
        <dbReference type="PROSITE" id="PS50004"/>
    </source>
</evidence>
<dbReference type="GO" id="GO:0005886">
    <property type="term" value="C:plasma membrane"/>
    <property type="evidence" value="ECO:0007669"/>
    <property type="project" value="TreeGrafter"/>
</dbReference>
<dbReference type="GO" id="GO:0070382">
    <property type="term" value="C:exocytic vesicle"/>
    <property type="evidence" value="ECO:0007669"/>
    <property type="project" value="TreeGrafter"/>
</dbReference>
<dbReference type="PANTHER" id="PTHR45716:SF8">
    <property type="entry name" value="SYNAPTOTAGMIN LIKE 2"/>
    <property type="match status" value="1"/>
</dbReference>
<name>A0A8C3CDE8_CAIMO</name>